<organism evidence="2 3">
    <name type="scientific">Pandoraea terrae</name>
    <dbReference type="NCBI Taxonomy" id="1537710"/>
    <lineage>
        <taxon>Bacteria</taxon>
        <taxon>Pseudomonadati</taxon>
        <taxon>Pseudomonadota</taxon>
        <taxon>Betaproteobacteria</taxon>
        <taxon>Burkholderiales</taxon>
        <taxon>Burkholderiaceae</taxon>
        <taxon>Pandoraea</taxon>
    </lineage>
</organism>
<protein>
    <submittedName>
        <fullName evidence="2">Thioredoxin</fullName>
    </submittedName>
</protein>
<dbReference type="Proteomes" id="UP000414233">
    <property type="component" value="Unassembled WGS sequence"/>
</dbReference>
<dbReference type="RefSeq" id="WP_150698926.1">
    <property type="nucleotide sequence ID" value="NZ_CABPRZ010000021.1"/>
</dbReference>
<accession>A0A5E4Y1Z0</accession>
<evidence type="ECO:0000313" key="3">
    <source>
        <dbReference type="Proteomes" id="UP000414233"/>
    </source>
</evidence>
<keyword evidence="1" id="KW-0732">Signal</keyword>
<dbReference type="SUPFAM" id="SSF52833">
    <property type="entry name" value="Thioredoxin-like"/>
    <property type="match status" value="1"/>
</dbReference>
<dbReference type="InterPro" id="IPR036249">
    <property type="entry name" value="Thioredoxin-like_sf"/>
</dbReference>
<reference evidence="2 3" key="1">
    <citation type="submission" date="2019-08" db="EMBL/GenBank/DDBJ databases">
        <authorList>
            <person name="Peeters C."/>
        </authorList>
    </citation>
    <scope>NUCLEOTIDE SEQUENCE [LARGE SCALE GENOMIC DNA]</scope>
    <source>
        <strain evidence="2 3">LMG 30175</strain>
    </source>
</reference>
<feature type="signal peptide" evidence="1">
    <location>
        <begin position="1"/>
        <end position="38"/>
    </location>
</feature>
<name>A0A5E4Y1Z0_9BURK</name>
<dbReference type="OrthoDB" id="8561208at2"/>
<dbReference type="EMBL" id="CABPRZ010000021">
    <property type="protein sequence ID" value="VVE42322.1"/>
    <property type="molecule type" value="Genomic_DNA"/>
</dbReference>
<proteinExistence type="predicted"/>
<keyword evidence="3" id="KW-1185">Reference proteome</keyword>
<evidence type="ECO:0000313" key="2">
    <source>
        <dbReference type="EMBL" id="VVE42322.1"/>
    </source>
</evidence>
<feature type="chain" id="PRO_5023087986" evidence="1">
    <location>
        <begin position="39"/>
        <end position="175"/>
    </location>
</feature>
<sequence>MTAQLNQNHVGCLMDSHTRLWKFAIPFLSLLVAASAYSAPPITLATDLQSDAKQVTAHDAVFLLVFSLPGCRPCEEIETNYLSSLQRDPRYHGKVLIRMVDDLAGDRRLVDFTGAQLSQRDLAAKYKARLAPTLVFVDAKGNSVAEPLIGGDTAGFYGAYLDASLKTAMKTIRHD</sequence>
<dbReference type="AlphaFoldDB" id="A0A5E4Y1Z0"/>
<dbReference type="Gene3D" id="3.40.30.10">
    <property type="entry name" value="Glutaredoxin"/>
    <property type="match status" value="1"/>
</dbReference>
<gene>
    <name evidence="2" type="ORF">PTE30175_04124</name>
</gene>
<evidence type="ECO:0000256" key="1">
    <source>
        <dbReference type="SAM" id="SignalP"/>
    </source>
</evidence>